<dbReference type="Proteomes" id="UP001162060">
    <property type="component" value="Unassembled WGS sequence"/>
</dbReference>
<feature type="transmembrane region" description="Helical" evidence="1">
    <location>
        <begin position="7"/>
        <end position="32"/>
    </location>
</feature>
<keyword evidence="1" id="KW-1133">Transmembrane helix</keyword>
<proteinExistence type="predicted"/>
<organism evidence="2 3">
    <name type="scientific">Peronospora matthiolae</name>
    <dbReference type="NCBI Taxonomy" id="2874970"/>
    <lineage>
        <taxon>Eukaryota</taxon>
        <taxon>Sar</taxon>
        <taxon>Stramenopiles</taxon>
        <taxon>Oomycota</taxon>
        <taxon>Peronosporomycetes</taxon>
        <taxon>Peronosporales</taxon>
        <taxon>Peronosporaceae</taxon>
        <taxon>Peronospora</taxon>
    </lineage>
</organism>
<evidence type="ECO:0000313" key="3">
    <source>
        <dbReference type="Proteomes" id="UP001162060"/>
    </source>
</evidence>
<protein>
    <submittedName>
        <fullName evidence="2">Uncharacterized protein</fullName>
    </submittedName>
</protein>
<evidence type="ECO:0000256" key="1">
    <source>
        <dbReference type="SAM" id="Phobius"/>
    </source>
</evidence>
<dbReference type="EMBL" id="CAKLBY020000320">
    <property type="protein sequence ID" value="CAK7945294.1"/>
    <property type="molecule type" value="Genomic_DNA"/>
</dbReference>
<keyword evidence="1" id="KW-0812">Transmembrane</keyword>
<keyword evidence="1" id="KW-0472">Membrane</keyword>
<dbReference type="AlphaFoldDB" id="A0AAV1VEF8"/>
<evidence type="ECO:0000313" key="2">
    <source>
        <dbReference type="EMBL" id="CAK7945294.1"/>
    </source>
</evidence>
<accession>A0AAV1VEF8</accession>
<sequence>MNRLKQLAIYSAVGVAGTFISLATMMLSFPIFAMQKLRRHMAASPHDIRDILNLIVDSYCFRAKDINKMDFFKLRLDRLLENAHERLKTMESLLSDCWWEELVGFGVCFHFNKTIANHLVRLYAKLLTDLHAMKFAIEAETCHWTHVVLLKKLQTRFYVLQVEANDFLEYLALE</sequence>
<name>A0AAV1VEF8_9STRA</name>
<comment type="caution">
    <text evidence="2">The sequence shown here is derived from an EMBL/GenBank/DDBJ whole genome shotgun (WGS) entry which is preliminary data.</text>
</comment>
<gene>
    <name evidence="2" type="ORF">PM001_LOCUS30444</name>
</gene>
<reference evidence="2" key="1">
    <citation type="submission" date="2024-01" db="EMBL/GenBank/DDBJ databases">
        <authorList>
            <person name="Webb A."/>
        </authorList>
    </citation>
    <scope>NUCLEOTIDE SEQUENCE</scope>
    <source>
        <strain evidence="2">Pm1</strain>
    </source>
</reference>